<keyword evidence="3 7" id="KW-0812">Transmembrane</keyword>
<keyword evidence="5 7" id="KW-0472">Membrane</keyword>
<feature type="transmembrane region" description="Helical" evidence="7">
    <location>
        <begin position="295"/>
        <end position="316"/>
    </location>
</feature>
<dbReference type="InterPro" id="IPR003838">
    <property type="entry name" value="ABC3_permease_C"/>
</dbReference>
<keyword evidence="4 7" id="KW-1133">Transmembrane helix</keyword>
<feature type="domain" description="ABC3 transporter permease C-terminal" evidence="8">
    <location>
        <begin position="299"/>
        <end position="413"/>
    </location>
</feature>
<evidence type="ECO:0000256" key="1">
    <source>
        <dbReference type="ARBA" id="ARBA00004651"/>
    </source>
</evidence>
<feature type="transmembrane region" description="Helical" evidence="7">
    <location>
        <begin position="20"/>
        <end position="39"/>
    </location>
</feature>
<dbReference type="Proteomes" id="UP000263098">
    <property type="component" value="Unassembled WGS sequence"/>
</dbReference>
<gene>
    <name evidence="9" type="ORF">DHW31_10625</name>
</gene>
<comment type="caution">
    <text evidence="9">The sequence shown here is derived from an EMBL/GenBank/DDBJ whole genome shotgun (WGS) entry which is preliminary data.</text>
</comment>
<evidence type="ECO:0000313" key="9">
    <source>
        <dbReference type="EMBL" id="HCK25205.1"/>
    </source>
</evidence>
<evidence type="ECO:0000256" key="7">
    <source>
        <dbReference type="SAM" id="Phobius"/>
    </source>
</evidence>
<evidence type="ECO:0000256" key="4">
    <source>
        <dbReference type="ARBA" id="ARBA00022989"/>
    </source>
</evidence>
<dbReference type="PANTHER" id="PTHR30572:SF4">
    <property type="entry name" value="ABC TRANSPORTER PERMEASE YTRF"/>
    <property type="match status" value="1"/>
</dbReference>
<dbReference type="GO" id="GO:0005886">
    <property type="term" value="C:plasma membrane"/>
    <property type="evidence" value="ECO:0007669"/>
    <property type="project" value="UniProtKB-SubCell"/>
</dbReference>
<evidence type="ECO:0000256" key="6">
    <source>
        <dbReference type="ARBA" id="ARBA00038076"/>
    </source>
</evidence>
<dbReference type="PANTHER" id="PTHR30572">
    <property type="entry name" value="MEMBRANE COMPONENT OF TRANSPORTER-RELATED"/>
    <property type="match status" value="1"/>
</dbReference>
<dbReference type="GO" id="GO:0022857">
    <property type="term" value="F:transmembrane transporter activity"/>
    <property type="evidence" value="ECO:0007669"/>
    <property type="project" value="TreeGrafter"/>
</dbReference>
<comment type="subcellular location">
    <subcellularLocation>
        <location evidence="1">Cell membrane</location>
        <topology evidence="1">Multi-pass membrane protein</topology>
    </subcellularLocation>
</comment>
<evidence type="ECO:0000256" key="5">
    <source>
        <dbReference type="ARBA" id="ARBA00023136"/>
    </source>
</evidence>
<protein>
    <submittedName>
        <fullName evidence="9">ABC transporter permease</fullName>
    </submittedName>
</protein>
<comment type="similarity">
    <text evidence="6">Belongs to the ABC-4 integral membrane protein family.</text>
</comment>
<feature type="transmembrane region" description="Helical" evidence="7">
    <location>
        <begin position="379"/>
        <end position="403"/>
    </location>
</feature>
<dbReference type="InterPro" id="IPR050250">
    <property type="entry name" value="Macrolide_Exporter_MacB"/>
</dbReference>
<evidence type="ECO:0000259" key="8">
    <source>
        <dbReference type="Pfam" id="PF02687"/>
    </source>
</evidence>
<name>A0A3D2SG05_9BACE</name>
<evidence type="ECO:0000256" key="2">
    <source>
        <dbReference type="ARBA" id="ARBA00022475"/>
    </source>
</evidence>
<accession>A0A3D2SG05</accession>
<reference evidence="9 10" key="1">
    <citation type="journal article" date="2018" name="Nat. Biotechnol.">
        <title>A standardized bacterial taxonomy based on genome phylogeny substantially revises the tree of life.</title>
        <authorList>
            <person name="Parks D.H."/>
            <person name="Chuvochina M."/>
            <person name="Waite D.W."/>
            <person name="Rinke C."/>
            <person name="Skarshewski A."/>
            <person name="Chaumeil P.A."/>
            <person name="Hugenholtz P."/>
        </authorList>
    </citation>
    <scope>NUCLEOTIDE SEQUENCE [LARGE SCALE GENOMIC DNA]</scope>
    <source>
        <strain evidence="9">UBA9667</strain>
    </source>
</reference>
<evidence type="ECO:0000313" key="10">
    <source>
        <dbReference type="Proteomes" id="UP000263098"/>
    </source>
</evidence>
<sequence length="420" mass="48319">MNKLLLKQIWNERRSNAWMWTELLLVSVVMWFIVDTMYVKLHTYFEPRGFDISNTYWIRVGTLTANSPEYIQPSTRQVSAGTDMIELLERLRRHPDVEAVSLSYNSFPYNGSWNGGDVTVDTLKQFGRKYLVTPDFLRVFRYQGINGETPEQLAASLKEETVIIGDNYFEEKGISGRSLLNRFCKLNGDSLKSYRIAGVTKPVRFGDFVPASDSHYAMNFFGESWLAGYKESDVRYLEVCVRTHANCAPGFIERLRQDADKQFRVGNLLFEDIRSMQDIRRSFQLDDMNDFRNQLWGIGFLLLNIFMGLLGTFWFRTQQRRSEIALHLSVGSNRKQIFIRLLSEGLLLLVTATVVALIIDLNVAYMEYTPLMDEKVMTVPRFLITAGATLLLMALTMVGGIWIPARQAMKIQPAVALREE</sequence>
<evidence type="ECO:0000256" key="3">
    <source>
        <dbReference type="ARBA" id="ARBA00022692"/>
    </source>
</evidence>
<organism evidence="9 10">
    <name type="scientific">Bacteroides graminisolvens</name>
    <dbReference type="NCBI Taxonomy" id="477666"/>
    <lineage>
        <taxon>Bacteria</taxon>
        <taxon>Pseudomonadati</taxon>
        <taxon>Bacteroidota</taxon>
        <taxon>Bacteroidia</taxon>
        <taxon>Bacteroidales</taxon>
        <taxon>Bacteroidaceae</taxon>
        <taxon>Bacteroides</taxon>
    </lineage>
</organism>
<dbReference type="EMBL" id="DPVG01000394">
    <property type="protein sequence ID" value="HCK25205.1"/>
    <property type="molecule type" value="Genomic_DNA"/>
</dbReference>
<feature type="transmembrane region" description="Helical" evidence="7">
    <location>
        <begin position="337"/>
        <end position="359"/>
    </location>
</feature>
<dbReference type="Pfam" id="PF02687">
    <property type="entry name" value="FtsX"/>
    <property type="match status" value="1"/>
</dbReference>
<dbReference type="AlphaFoldDB" id="A0A3D2SG05"/>
<proteinExistence type="inferred from homology"/>
<keyword evidence="2" id="KW-1003">Cell membrane</keyword>